<dbReference type="EMBL" id="BQNB010020719">
    <property type="protein sequence ID" value="GJT98910.1"/>
    <property type="molecule type" value="Genomic_DNA"/>
</dbReference>
<proteinExistence type="predicted"/>
<protein>
    <submittedName>
        <fullName evidence="2">Uncharacterized protein</fullName>
    </submittedName>
</protein>
<sequence length="97" mass="11295">MMKQRMMKSTMKSGKKKKTDGREDCIKMFDKDDSEDTVKLEQDESVTVNHGHTPFGGQRTDYSGEWLTGKETSIHLNLSRIHSHREELTHLEVMRID</sequence>
<evidence type="ECO:0000313" key="2">
    <source>
        <dbReference type="EMBL" id="GJT98910.1"/>
    </source>
</evidence>
<keyword evidence="3" id="KW-1185">Reference proteome</keyword>
<reference evidence="2" key="1">
    <citation type="journal article" date="2022" name="Int. J. Mol. Sci.">
        <title>Draft Genome of Tanacetum Coccineum: Genomic Comparison of Closely Related Tanacetum-Family Plants.</title>
        <authorList>
            <person name="Yamashiro T."/>
            <person name="Shiraishi A."/>
            <person name="Nakayama K."/>
            <person name="Satake H."/>
        </authorList>
    </citation>
    <scope>NUCLEOTIDE SEQUENCE</scope>
</reference>
<evidence type="ECO:0000313" key="3">
    <source>
        <dbReference type="Proteomes" id="UP001151760"/>
    </source>
</evidence>
<comment type="caution">
    <text evidence="2">The sequence shown here is derived from an EMBL/GenBank/DDBJ whole genome shotgun (WGS) entry which is preliminary data.</text>
</comment>
<name>A0ABQ5IGQ1_9ASTR</name>
<gene>
    <name evidence="2" type="ORF">Tco_1094428</name>
</gene>
<feature type="compositionally biased region" description="Basic and acidic residues" evidence="1">
    <location>
        <begin position="20"/>
        <end position="42"/>
    </location>
</feature>
<organism evidence="2 3">
    <name type="scientific">Tanacetum coccineum</name>
    <dbReference type="NCBI Taxonomy" id="301880"/>
    <lineage>
        <taxon>Eukaryota</taxon>
        <taxon>Viridiplantae</taxon>
        <taxon>Streptophyta</taxon>
        <taxon>Embryophyta</taxon>
        <taxon>Tracheophyta</taxon>
        <taxon>Spermatophyta</taxon>
        <taxon>Magnoliopsida</taxon>
        <taxon>eudicotyledons</taxon>
        <taxon>Gunneridae</taxon>
        <taxon>Pentapetalae</taxon>
        <taxon>asterids</taxon>
        <taxon>campanulids</taxon>
        <taxon>Asterales</taxon>
        <taxon>Asteraceae</taxon>
        <taxon>Asteroideae</taxon>
        <taxon>Anthemideae</taxon>
        <taxon>Anthemidinae</taxon>
        <taxon>Tanacetum</taxon>
    </lineage>
</organism>
<accession>A0ABQ5IGQ1</accession>
<reference evidence="2" key="2">
    <citation type="submission" date="2022-01" db="EMBL/GenBank/DDBJ databases">
        <authorList>
            <person name="Yamashiro T."/>
            <person name="Shiraishi A."/>
            <person name="Satake H."/>
            <person name="Nakayama K."/>
        </authorList>
    </citation>
    <scope>NUCLEOTIDE SEQUENCE</scope>
</reference>
<feature type="region of interest" description="Disordered" evidence="1">
    <location>
        <begin position="1"/>
        <end position="63"/>
    </location>
</feature>
<evidence type="ECO:0000256" key="1">
    <source>
        <dbReference type="SAM" id="MobiDB-lite"/>
    </source>
</evidence>
<dbReference type="Proteomes" id="UP001151760">
    <property type="component" value="Unassembled WGS sequence"/>
</dbReference>